<evidence type="ECO:0000256" key="1">
    <source>
        <dbReference type="SAM" id="MobiDB-lite"/>
    </source>
</evidence>
<gene>
    <name evidence="2" type="ORF">X802_01530</name>
</gene>
<dbReference type="InterPro" id="IPR011990">
    <property type="entry name" value="TPR-like_helical_dom_sf"/>
</dbReference>
<dbReference type="RefSeq" id="WP_062370382.1">
    <property type="nucleotide sequence ID" value="NZ_CP007140.1"/>
</dbReference>
<proteinExistence type="predicted"/>
<evidence type="ECO:0000313" key="2">
    <source>
        <dbReference type="EMBL" id="AJC71014.1"/>
    </source>
</evidence>
<dbReference type="AlphaFoldDB" id="A0A0X1KIB7"/>
<dbReference type="Proteomes" id="UP000062043">
    <property type="component" value="Chromosome"/>
</dbReference>
<dbReference type="OrthoDB" id="86230at2157"/>
<dbReference type="Gene3D" id="1.25.40.10">
    <property type="entry name" value="Tetratricopeptide repeat domain"/>
    <property type="match status" value="1"/>
</dbReference>
<keyword evidence="3" id="KW-1185">Reference proteome</keyword>
<organism evidence="2 3">
    <name type="scientific">Thermococcus guaymasensis DSM 11113</name>
    <dbReference type="NCBI Taxonomy" id="1432656"/>
    <lineage>
        <taxon>Archaea</taxon>
        <taxon>Methanobacteriati</taxon>
        <taxon>Methanobacteriota</taxon>
        <taxon>Thermococci</taxon>
        <taxon>Thermococcales</taxon>
        <taxon>Thermococcaceae</taxon>
        <taxon>Thermococcus</taxon>
    </lineage>
</organism>
<accession>A0A0X1KIB7</accession>
<dbReference type="STRING" id="1432656.X802_01530"/>
<protein>
    <submittedName>
        <fullName evidence="2">Uncharacterized protein</fullName>
    </submittedName>
</protein>
<dbReference type="PATRIC" id="fig|1432656.3.peg.302"/>
<dbReference type="KEGG" id="tgy:X802_01530"/>
<dbReference type="EMBL" id="CP007140">
    <property type="protein sequence ID" value="AJC71014.1"/>
    <property type="molecule type" value="Genomic_DNA"/>
</dbReference>
<feature type="region of interest" description="Disordered" evidence="1">
    <location>
        <begin position="362"/>
        <end position="389"/>
    </location>
</feature>
<name>A0A0X1KIB7_9EURY</name>
<evidence type="ECO:0000313" key="3">
    <source>
        <dbReference type="Proteomes" id="UP000062043"/>
    </source>
</evidence>
<reference evidence="2 3" key="1">
    <citation type="submission" date="2014-01" db="EMBL/GenBank/DDBJ databases">
        <title>Genome sequencing of Thermococcus guaymasensis.</title>
        <authorList>
            <person name="Zhang X."/>
            <person name="Alvare G."/>
            <person name="Fristensky B."/>
            <person name="Chen L."/>
            <person name="Suen T."/>
            <person name="Chen Q."/>
            <person name="Ma K."/>
        </authorList>
    </citation>
    <scope>NUCLEOTIDE SEQUENCE [LARGE SCALE GENOMIC DNA]</scope>
    <source>
        <strain evidence="2 3">DSM 11113</strain>
    </source>
</reference>
<dbReference type="GeneID" id="27134342"/>
<sequence length="389" mass="43692">MDERLIDVRSLIDKGQVETALLLAESIKEPYWRDYALKWVAEAYSKKDPEMALKIAEVISTESLRDEAFASLSYLFSREGNFKLAIEVAKKIRSEFTRKKALRAVATVLAKAIVERGAEVSLSELGLDESDVEALKPLPGGISLKGNKLMPGGEILKIKGEFRNEVIPLGEVPKKVPEKPAFGVELRQASYFLDYLHLIRELAKVDELEYWAGLVEEPLRSELIESAGMIYFDAGLVGRAFEAVKSAEVAENLAYLLALRFVERGELEKVYVLSPKFRDPVKSLVLLRELAMRTPLDRKLVEVILKPRSEYLLARLLKFLAFEMLGEAKKTGSEELLRKSRKIFEMGVKIQREFEDRLLYQSSSSSQSSSHSSSQSSSSNSSSQSSSSR</sequence>